<feature type="domain" description="Methyltransferase FkbM" evidence="1">
    <location>
        <begin position="74"/>
        <end position="253"/>
    </location>
</feature>
<dbReference type="InterPro" id="IPR052514">
    <property type="entry name" value="SAM-dependent_MTase"/>
</dbReference>
<keyword evidence="2" id="KW-0808">Transferase</keyword>
<dbReference type="GO" id="GO:0008168">
    <property type="term" value="F:methyltransferase activity"/>
    <property type="evidence" value="ECO:0007669"/>
    <property type="project" value="UniProtKB-KW"/>
</dbReference>
<evidence type="ECO:0000259" key="1">
    <source>
        <dbReference type="Pfam" id="PF05050"/>
    </source>
</evidence>
<dbReference type="SUPFAM" id="SSF53335">
    <property type="entry name" value="S-adenosyl-L-methionine-dependent methyltransferases"/>
    <property type="match status" value="1"/>
</dbReference>
<reference evidence="2 3" key="1">
    <citation type="submission" date="2024-03" db="EMBL/GenBank/DDBJ databases">
        <title>Complete genome sequence of the green alga Chloropicon roscoffensis RCC1871.</title>
        <authorList>
            <person name="Lemieux C."/>
            <person name="Pombert J.-F."/>
            <person name="Otis C."/>
            <person name="Turmel M."/>
        </authorList>
    </citation>
    <scope>NUCLEOTIDE SEQUENCE [LARGE SCALE GENOMIC DNA]</scope>
    <source>
        <strain evidence="2 3">RCC1871</strain>
    </source>
</reference>
<dbReference type="EMBL" id="CP151514">
    <property type="protein sequence ID" value="WZN66173.1"/>
    <property type="molecule type" value="Genomic_DNA"/>
</dbReference>
<proteinExistence type="predicted"/>
<evidence type="ECO:0000313" key="3">
    <source>
        <dbReference type="Proteomes" id="UP001472866"/>
    </source>
</evidence>
<dbReference type="GO" id="GO:0032259">
    <property type="term" value="P:methylation"/>
    <property type="evidence" value="ECO:0007669"/>
    <property type="project" value="UniProtKB-KW"/>
</dbReference>
<dbReference type="InterPro" id="IPR029063">
    <property type="entry name" value="SAM-dependent_MTases_sf"/>
</dbReference>
<keyword evidence="3" id="KW-1185">Reference proteome</keyword>
<gene>
    <name evidence="2" type="ORF">HKI87_14g77380</name>
</gene>
<name>A0AAX4PIR0_9CHLO</name>
<evidence type="ECO:0000313" key="2">
    <source>
        <dbReference type="EMBL" id="WZN66173.1"/>
    </source>
</evidence>
<dbReference type="PANTHER" id="PTHR34203:SF13">
    <property type="entry name" value="EXPRESSED PROTEIN"/>
    <property type="match status" value="1"/>
</dbReference>
<accession>A0AAX4PIR0</accession>
<dbReference type="Gene3D" id="3.40.50.150">
    <property type="entry name" value="Vaccinia Virus protein VP39"/>
    <property type="match status" value="1"/>
</dbReference>
<organism evidence="2 3">
    <name type="scientific">Chloropicon roscoffensis</name>
    <dbReference type="NCBI Taxonomy" id="1461544"/>
    <lineage>
        <taxon>Eukaryota</taxon>
        <taxon>Viridiplantae</taxon>
        <taxon>Chlorophyta</taxon>
        <taxon>Chloropicophyceae</taxon>
        <taxon>Chloropicales</taxon>
        <taxon>Chloropicaceae</taxon>
        <taxon>Chloropicon</taxon>
    </lineage>
</organism>
<sequence length="291" mass="31403">MRRSGSGLTRCGVAGPSGSGLDRVTLRGDKKRCLSIHIPRGDAASARYLAREIFEYECYATQGLEVTKGDTVVDVGANIGLFSIWASDLGARVLAFEPQQDAYQALVKNCGGRDVVARRVAIGRDPGEALITSYRGASGWGTLKPSKRSVMDDVAEHAAARPLPSLVELLLPRWARRQVGRLAAMVLLSRESTSVCRVATLSAELAELLGEGDRVKLLKIDVERGELDVLRGIHDFSRIDSVVAEVHDDEGGGVAEFVSVLESNGLRPREPSQSKELLGTSLFTVFATRDN</sequence>
<dbReference type="AlphaFoldDB" id="A0AAX4PIR0"/>
<protein>
    <submittedName>
        <fullName evidence="2">Methyltransferase FkbM</fullName>
    </submittedName>
</protein>
<keyword evidence="2" id="KW-0489">Methyltransferase</keyword>
<dbReference type="Pfam" id="PF05050">
    <property type="entry name" value="Methyltransf_21"/>
    <property type="match status" value="1"/>
</dbReference>
<dbReference type="PANTHER" id="PTHR34203">
    <property type="entry name" value="METHYLTRANSFERASE, FKBM FAMILY PROTEIN"/>
    <property type="match status" value="1"/>
</dbReference>
<dbReference type="InterPro" id="IPR006342">
    <property type="entry name" value="FkbM_mtfrase"/>
</dbReference>
<dbReference type="NCBIfam" id="TIGR01444">
    <property type="entry name" value="fkbM_fam"/>
    <property type="match status" value="1"/>
</dbReference>
<dbReference type="Proteomes" id="UP001472866">
    <property type="component" value="Chromosome 14"/>
</dbReference>